<dbReference type="GO" id="GO:0016798">
    <property type="term" value="F:hydrolase activity, acting on glycosyl bonds"/>
    <property type="evidence" value="ECO:0007669"/>
    <property type="project" value="UniProtKB-KW"/>
</dbReference>
<evidence type="ECO:0000259" key="6">
    <source>
        <dbReference type="PROSITE" id="PS50853"/>
    </source>
</evidence>
<evidence type="ECO:0000313" key="8">
    <source>
        <dbReference type="Proteomes" id="UP000516230"/>
    </source>
</evidence>
<keyword evidence="2" id="KW-0378">Hydrolase</keyword>
<dbReference type="GO" id="GO:0098609">
    <property type="term" value="P:cell-cell adhesion"/>
    <property type="evidence" value="ECO:0007669"/>
    <property type="project" value="TreeGrafter"/>
</dbReference>
<feature type="region of interest" description="Disordered" evidence="4">
    <location>
        <begin position="200"/>
        <end position="230"/>
    </location>
</feature>
<dbReference type="GO" id="GO:0016020">
    <property type="term" value="C:membrane"/>
    <property type="evidence" value="ECO:0007669"/>
    <property type="project" value="UniProtKB-SubCell"/>
</dbReference>
<dbReference type="EMBL" id="CP060825">
    <property type="protein sequence ID" value="QNP66155.1"/>
    <property type="molecule type" value="Genomic_DNA"/>
</dbReference>
<protein>
    <submittedName>
        <fullName evidence="7">Fibronectin type III domain-containing protein</fullName>
    </submittedName>
</protein>
<feature type="domain" description="Fibronectin type-III" evidence="6">
    <location>
        <begin position="34"/>
        <end position="121"/>
    </location>
</feature>
<dbReference type="InterPro" id="IPR003961">
    <property type="entry name" value="FN3_dom"/>
</dbReference>
<dbReference type="PROSITE" id="PS50853">
    <property type="entry name" value="FN3"/>
    <property type="match status" value="3"/>
</dbReference>
<evidence type="ECO:0000256" key="1">
    <source>
        <dbReference type="ARBA" id="ARBA00023157"/>
    </source>
</evidence>
<dbReference type="InterPro" id="IPR036116">
    <property type="entry name" value="FN3_sf"/>
</dbReference>
<evidence type="ECO:0000313" key="7">
    <source>
        <dbReference type="EMBL" id="QNP66155.1"/>
    </source>
</evidence>
<organism evidence="7 8">
    <name type="scientific">Streptomyces genisteinicus</name>
    <dbReference type="NCBI Taxonomy" id="2768068"/>
    <lineage>
        <taxon>Bacteria</taxon>
        <taxon>Bacillati</taxon>
        <taxon>Actinomycetota</taxon>
        <taxon>Actinomycetes</taxon>
        <taxon>Kitasatosporales</taxon>
        <taxon>Streptomycetaceae</taxon>
        <taxon>Streptomyces</taxon>
    </lineage>
</organism>
<feature type="domain" description="Fibronectin type-III" evidence="6">
    <location>
        <begin position="128"/>
        <end position="218"/>
    </location>
</feature>
<accession>A0A7H0I039</accession>
<dbReference type="KEGG" id="sgj:IAG43_26655"/>
<keyword evidence="3" id="KW-0624">Polysaccharide degradation</keyword>
<dbReference type="PANTHER" id="PTHR44170">
    <property type="entry name" value="PROTEIN SIDEKICK"/>
    <property type="match status" value="1"/>
</dbReference>
<gene>
    <name evidence="7" type="ORF">IAG43_26655</name>
</gene>
<feature type="compositionally biased region" description="Polar residues" evidence="4">
    <location>
        <begin position="202"/>
        <end position="212"/>
    </location>
</feature>
<evidence type="ECO:0000256" key="3">
    <source>
        <dbReference type="ARBA" id="ARBA00023326"/>
    </source>
</evidence>
<dbReference type="CDD" id="cd00063">
    <property type="entry name" value="FN3"/>
    <property type="match status" value="3"/>
</dbReference>
<dbReference type="AlphaFoldDB" id="A0A7H0I039"/>
<dbReference type="SUPFAM" id="SSF49265">
    <property type="entry name" value="Fibronectin type III"/>
    <property type="match status" value="2"/>
</dbReference>
<dbReference type="RefSeq" id="WP_187743214.1">
    <property type="nucleotide sequence ID" value="NZ_CP060825.1"/>
</dbReference>
<dbReference type="PANTHER" id="PTHR44170:SF6">
    <property type="entry name" value="CONTACTIN"/>
    <property type="match status" value="1"/>
</dbReference>
<keyword evidence="1" id="KW-1015">Disulfide bond</keyword>
<keyword evidence="2" id="KW-0326">Glycosidase</keyword>
<proteinExistence type="predicted"/>
<feature type="domain" description="Fibronectin type-III" evidence="6">
    <location>
        <begin position="226"/>
        <end position="318"/>
    </location>
</feature>
<dbReference type="PROSITE" id="PS51257">
    <property type="entry name" value="PROKAR_LIPOPROTEIN"/>
    <property type="match status" value="1"/>
</dbReference>
<keyword evidence="5" id="KW-0732">Signal</keyword>
<evidence type="ECO:0000256" key="4">
    <source>
        <dbReference type="SAM" id="MobiDB-lite"/>
    </source>
</evidence>
<dbReference type="SMART" id="SM00060">
    <property type="entry name" value="FN3"/>
    <property type="match status" value="3"/>
</dbReference>
<keyword evidence="8" id="KW-1185">Reference proteome</keyword>
<keyword evidence="3" id="KW-0119">Carbohydrate metabolism</keyword>
<feature type="region of interest" description="Disordered" evidence="4">
    <location>
        <begin position="106"/>
        <end position="132"/>
    </location>
</feature>
<dbReference type="InterPro" id="IPR013783">
    <property type="entry name" value="Ig-like_fold"/>
</dbReference>
<name>A0A7H0I039_9ACTN</name>
<dbReference type="Proteomes" id="UP000516230">
    <property type="component" value="Chromosome"/>
</dbReference>
<feature type="signal peptide" evidence="5">
    <location>
        <begin position="1"/>
        <end position="22"/>
    </location>
</feature>
<feature type="chain" id="PRO_5038821870" evidence="5">
    <location>
        <begin position="23"/>
        <end position="318"/>
    </location>
</feature>
<sequence length="318" mass="33124">MQRPPTSTVLACTALFVLTACGGGEEADTDPPTTPAGVTAQAGSATSVHVMWDHSTDDTGITGYEVYEQGKRVKTLPGAKHMTDVEGLTPRTAYRFTVRARDAAGNLSAPSAPVSVTTPEAAPDDRTPPTAPVAVRGAVDGSRAVTLTWGASRDDTGVTAYDIYQEDSRVHSVPGDATGARVTNLRPGSVYTFTVRARDAAENSSPDSTAVDLTTAPAPGDGPSTAPSGLEATARKDSIELAWTPPDTGAPVKEHQLFLNGEMATTIVWGAQPAGPRVTYTMTVTDPPGTRYSVKLRARLPDGTWGDFSAQRTVVVAG</sequence>
<reference evidence="7 8" key="1">
    <citation type="submission" date="2020-08" db="EMBL/GenBank/DDBJ databases">
        <title>A novel species.</title>
        <authorList>
            <person name="Gao J."/>
        </authorList>
    </citation>
    <scope>NUCLEOTIDE SEQUENCE [LARGE SCALE GENOMIC DNA]</scope>
    <source>
        <strain evidence="7 8">CRPJ-33</strain>
    </source>
</reference>
<evidence type="ECO:0000256" key="2">
    <source>
        <dbReference type="ARBA" id="ARBA00023295"/>
    </source>
</evidence>
<evidence type="ECO:0000256" key="5">
    <source>
        <dbReference type="SAM" id="SignalP"/>
    </source>
</evidence>
<dbReference type="GO" id="GO:0000272">
    <property type="term" value="P:polysaccharide catabolic process"/>
    <property type="evidence" value="ECO:0007669"/>
    <property type="project" value="UniProtKB-KW"/>
</dbReference>
<dbReference type="Gene3D" id="2.60.40.10">
    <property type="entry name" value="Immunoglobulins"/>
    <property type="match status" value="3"/>
</dbReference>
<dbReference type="Pfam" id="PF00041">
    <property type="entry name" value="fn3"/>
    <property type="match status" value="2"/>
</dbReference>